<feature type="domain" description="ABC transporter" evidence="4">
    <location>
        <begin position="5"/>
        <end position="246"/>
    </location>
</feature>
<comment type="caution">
    <text evidence="5">The sequence shown here is derived from an EMBL/GenBank/DDBJ whole genome shotgun (WGS) entry which is preliminary data.</text>
</comment>
<evidence type="ECO:0000313" key="6">
    <source>
        <dbReference type="Proteomes" id="UP000704176"/>
    </source>
</evidence>
<evidence type="ECO:0000256" key="1">
    <source>
        <dbReference type="ARBA" id="ARBA00022448"/>
    </source>
</evidence>
<dbReference type="InterPro" id="IPR051120">
    <property type="entry name" value="ABC_AA/LPS_Transport"/>
</dbReference>
<keyword evidence="2" id="KW-0547">Nucleotide-binding</keyword>
<keyword evidence="1" id="KW-0813">Transport</keyword>
<dbReference type="InterPro" id="IPR003593">
    <property type="entry name" value="AAA+_ATPase"/>
</dbReference>
<protein>
    <submittedName>
        <fullName evidence="5">ABC transporter ATP-binding protein</fullName>
    </submittedName>
</protein>
<accession>A0ABS7VQU4</accession>
<dbReference type="Proteomes" id="UP000704176">
    <property type="component" value="Unassembled WGS sequence"/>
</dbReference>
<dbReference type="SUPFAM" id="SSF52540">
    <property type="entry name" value="P-loop containing nucleoside triphosphate hydrolases"/>
    <property type="match status" value="1"/>
</dbReference>
<evidence type="ECO:0000256" key="3">
    <source>
        <dbReference type="ARBA" id="ARBA00022840"/>
    </source>
</evidence>
<dbReference type="PANTHER" id="PTHR45772">
    <property type="entry name" value="CONSERVED COMPONENT OF ABC TRANSPORTER FOR NATURAL AMINO ACIDS-RELATED"/>
    <property type="match status" value="1"/>
</dbReference>
<dbReference type="RefSeq" id="WP_224314125.1">
    <property type="nucleotide sequence ID" value="NZ_JAIRBM010000010.1"/>
</dbReference>
<dbReference type="PANTHER" id="PTHR45772:SF2">
    <property type="entry name" value="ABC TRANSPORTER ATP-BINDING PROTEIN"/>
    <property type="match status" value="1"/>
</dbReference>
<dbReference type="Pfam" id="PF00005">
    <property type="entry name" value="ABC_tran"/>
    <property type="match status" value="1"/>
</dbReference>
<organism evidence="5 6">
    <name type="scientific">Microvirga puerhi</name>
    <dbReference type="NCBI Taxonomy" id="2876078"/>
    <lineage>
        <taxon>Bacteria</taxon>
        <taxon>Pseudomonadati</taxon>
        <taxon>Pseudomonadota</taxon>
        <taxon>Alphaproteobacteria</taxon>
        <taxon>Hyphomicrobiales</taxon>
        <taxon>Methylobacteriaceae</taxon>
        <taxon>Microvirga</taxon>
    </lineage>
</organism>
<keyword evidence="3 5" id="KW-0067">ATP-binding</keyword>
<reference evidence="5 6" key="1">
    <citation type="submission" date="2021-09" db="EMBL/GenBank/DDBJ databases">
        <title>The complete genome sequence of a new microorganism.</title>
        <authorList>
            <person name="Zi Z."/>
        </authorList>
    </citation>
    <scope>NUCLEOTIDE SEQUENCE [LARGE SCALE GENOMIC DNA]</scope>
    <source>
        <strain evidence="5 6">WGZ8</strain>
    </source>
</reference>
<evidence type="ECO:0000313" key="5">
    <source>
        <dbReference type="EMBL" id="MBZ6077589.1"/>
    </source>
</evidence>
<keyword evidence="6" id="KW-1185">Reference proteome</keyword>
<dbReference type="InterPro" id="IPR003439">
    <property type="entry name" value="ABC_transporter-like_ATP-bd"/>
</dbReference>
<dbReference type="EMBL" id="JAIRBM010000010">
    <property type="protein sequence ID" value="MBZ6077589.1"/>
    <property type="molecule type" value="Genomic_DNA"/>
</dbReference>
<gene>
    <name evidence="5" type="ORF">K9B37_15020</name>
</gene>
<dbReference type="Pfam" id="PF12399">
    <property type="entry name" value="BCA_ABC_TP_C"/>
    <property type="match status" value="1"/>
</dbReference>
<evidence type="ECO:0000259" key="4">
    <source>
        <dbReference type="PROSITE" id="PS50893"/>
    </source>
</evidence>
<dbReference type="Gene3D" id="3.40.50.300">
    <property type="entry name" value="P-loop containing nucleotide triphosphate hydrolases"/>
    <property type="match status" value="1"/>
</dbReference>
<dbReference type="InterPro" id="IPR027417">
    <property type="entry name" value="P-loop_NTPase"/>
</dbReference>
<name>A0ABS7VQU4_9HYPH</name>
<dbReference type="SMART" id="SM00382">
    <property type="entry name" value="AAA"/>
    <property type="match status" value="1"/>
</dbReference>
<dbReference type="PROSITE" id="PS50893">
    <property type="entry name" value="ABC_TRANSPORTER_2"/>
    <property type="match status" value="1"/>
</dbReference>
<proteinExistence type="predicted"/>
<dbReference type="GO" id="GO:0005524">
    <property type="term" value="F:ATP binding"/>
    <property type="evidence" value="ECO:0007669"/>
    <property type="project" value="UniProtKB-KW"/>
</dbReference>
<evidence type="ECO:0000256" key="2">
    <source>
        <dbReference type="ARBA" id="ARBA00022741"/>
    </source>
</evidence>
<dbReference type="InterPro" id="IPR032823">
    <property type="entry name" value="BCA_ABC_TP_C"/>
</dbReference>
<sequence>MAPVLETRGLVKRFGGLTATNDVSFRLERGGRHALIGPNGAGKTTFINLLTGVLTPTSGQILLEGKDVTHSRAELRVRRGLARTFQINQLFPAMTPLETIGLAVSERMGGGRDWWRVTGSKREIVDEIVDIARRFHLMDILDERTSNLAYGKQRLLEIAVAFASRPKVLLLDEPAAGVPEAERHELLATVAALPRDVSVLLIEHDMDLVFSFADRISVLVNGALFTEGTVEEVSNDPKVKAVYLGESVYE</sequence>
<dbReference type="CDD" id="cd03219">
    <property type="entry name" value="ABC_Mj1267_LivG_branched"/>
    <property type="match status" value="1"/>
</dbReference>